<dbReference type="InterPro" id="IPR053282">
    <property type="entry name" value="RGS_domain-containing"/>
</dbReference>
<feature type="region of interest" description="Disordered" evidence="1">
    <location>
        <begin position="297"/>
        <end position="427"/>
    </location>
</feature>
<name>A0A210QN14_MIZYE</name>
<dbReference type="InterPro" id="IPR036305">
    <property type="entry name" value="RGS_sf"/>
</dbReference>
<dbReference type="EMBL" id="NEDP02002762">
    <property type="protein sequence ID" value="OWF50105.1"/>
    <property type="molecule type" value="Genomic_DNA"/>
</dbReference>
<dbReference type="InterPro" id="IPR044926">
    <property type="entry name" value="RGS_subdomain_2"/>
</dbReference>
<feature type="compositionally biased region" description="Polar residues" evidence="1">
    <location>
        <begin position="1217"/>
        <end position="1226"/>
    </location>
</feature>
<evidence type="ECO:0000313" key="4">
    <source>
        <dbReference type="Proteomes" id="UP000242188"/>
    </source>
</evidence>
<dbReference type="PANTHER" id="PTHR47079:SF1">
    <property type="entry name" value="REGULATOR OF G-PROTEIN SIGNALING PROTEIN-LIKE"/>
    <property type="match status" value="1"/>
</dbReference>
<dbReference type="PROSITE" id="PS50132">
    <property type="entry name" value="RGS"/>
    <property type="match status" value="4"/>
</dbReference>
<reference evidence="3 4" key="1">
    <citation type="journal article" date="2017" name="Nat. Ecol. Evol.">
        <title>Scallop genome provides insights into evolution of bilaterian karyotype and development.</title>
        <authorList>
            <person name="Wang S."/>
            <person name="Zhang J."/>
            <person name="Jiao W."/>
            <person name="Li J."/>
            <person name="Xun X."/>
            <person name="Sun Y."/>
            <person name="Guo X."/>
            <person name="Huan P."/>
            <person name="Dong B."/>
            <person name="Zhang L."/>
            <person name="Hu X."/>
            <person name="Sun X."/>
            <person name="Wang J."/>
            <person name="Zhao C."/>
            <person name="Wang Y."/>
            <person name="Wang D."/>
            <person name="Huang X."/>
            <person name="Wang R."/>
            <person name="Lv J."/>
            <person name="Li Y."/>
            <person name="Zhang Z."/>
            <person name="Liu B."/>
            <person name="Lu W."/>
            <person name="Hui Y."/>
            <person name="Liang J."/>
            <person name="Zhou Z."/>
            <person name="Hou R."/>
            <person name="Li X."/>
            <person name="Liu Y."/>
            <person name="Li H."/>
            <person name="Ning X."/>
            <person name="Lin Y."/>
            <person name="Zhao L."/>
            <person name="Xing Q."/>
            <person name="Dou J."/>
            <person name="Li Y."/>
            <person name="Mao J."/>
            <person name="Guo H."/>
            <person name="Dou H."/>
            <person name="Li T."/>
            <person name="Mu C."/>
            <person name="Jiang W."/>
            <person name="Fu Q."/>
            <person name="Fu X."/>
            <person name="Miao Y."/>
            <person name="Liu J."/>
            <person name="Yu Q."/>
            <person name="Li R."/>
            <person name="Liao H."/>
            <person name="Li X."/>
            <person name="Kong Y."/>
            <person name="Jiang Z."/>
            <person name="Chourrout D."/>
            <person name="Li R."/>
            <person name="Bao Z."/>
        </authorList>
    </citation>
    <scope>NUCLEOTIDE SEQUENCE [LARGE SCALE GENOMIC DNA]</scope>
    <source>
        <strain evidence="3 4">PY_sf001</strain>
    </source>
</reference>
<evidence type="ECO:0000256" key="1">
    <source>
        <dbReference type="SAM" id="MobiDB-lite"/>
    </source>
</evidence>
<accession>A0A210QN14</accession>
<dbReference type="SUPFAM" id="SSF48097">
    <property type="entry name" value="Regulator of G-protein signaling, RGS"/>
    <property type="match status" value="4"/>
</dbReference>
<dbReference type="STRING" id="6573.A0A210QN14"/>
<feature type="domain" description="RGS" evidence="2">
    <location>
        <begin position="791"/>
        <end position="901"/>
    </location>
</feature>
<sequence>MELKNADSLSDADFSLLLEDRTFVDYFNVFNSLPIFGQHVLYNYIEKEFEYEPPIRNRNRFTNKREVLKWLIQERYRLFEQTSLFLEFRLNTKLRDIDFNPETSKLRDAIGEEVMARYIFGRNVVGSCMGMQIFREFLRNTMGEKIYKCWMDIEKWQHIPENDERKEHMKHYIKRNYIGEGGTDDLMSQAKYIVYQGKINFTLMSDKDVFDDIIHLALEGGKAYNADTDVAFQQLHKLLLAALRRYWVPRFLIHVIKVTSKDILVLLKRESPGDIGLLTLSRRQRHRITIRQIYSTNTSCASTPAPTPHDRSNPTTPRPKSIAESETFLPASETLGLNDGKIGDEADATKEEDNEKKDLKENEVSEEEEEEVEDEFEEESNIQPDDLLSLWGGKTCGTAEKYPPENQSSSSSVVHEDKGSNSSDTNGLKELESWQQSVESNYSFSGTDRIVNHPIFITSYLSGRSRMHTGSSPNISNRMLCALASDHLSGAPFRAFLKKKGLELDMRYLSFWSDVRHYLDTEDGNTDCYGTPLKQSLAKTITERYLSSSSSDTEIFSEGLKMTLFASLTQKHDVSLLCSAQDIVSGMLKEPWGMYMKEERKAFRKRVCGKKRTRHVVEVPSNSMGPPCQDGNDPIFFFNSAKSPGNAGSRPYSGDAEDSDDSRPSSTTTNMDHVCLSEEQVWKAFEITVLCNEYGRSGMVPQTEPRIHDLVDVLYSDYGSLNIRQEATVRQEALRELVFPPKIDIENVRVSRKVLLDDAKYSKENEDNPRYNRLVLRRNGILIERPVRPKTFMEVLNHPVHFDFFKRYMMSNKMAHTLQFWSAVEELKDTQGARGRQNMVLQIFKRFFSRGAKQGYLLDCSDDIIRQIPTMEKVPASVMICAQSCVFRSMERKWYPRYLETFPTDAEYRESMHESYPPNSTMQQLKELEQQKTGKPRRMRRKKTINLWHGFSNAILDFLRAMRDPTEVRLFEIFLKYETDRDHDGPSNAFEKSLMTSSTMDIQTRVVMRNRLVLLNKLGNDLLFWIEVGKYRKQVETLKTLENFSKSESDLLVAKAKAIIDSFIVSEILPRVQINIPNELGHSIAHSLNSSGPVRGLFHDATILLFPILYYFWKRFHESWLANANPEDVLPKLEAQIRPKRVLTPHKDKELPNLFNIRYSTVDVTQQNVYGPDDERVKITFSMVNGVKLVYPLIRGQKTGLDKHSTTNMSKRVVKQSHLSVSNMKKNTGESKTKLQKQSLADARETSPKTQRTAFKIPVKILTPQQERAKKLSLLVEELNKHSSGKSKKTAKPLSSFTAVVSAALSLRNKENPFAEIDE</sequence>
<feature type="region of interest" description="Disordered" evidence="1">
    <location>
        <begin position="1216"/>
        <end position="1251"/>
    </location>
</feature>
<organism evidence="3 4">
    <name type="scientific">Mizuhopecten yessoensis</name>
    <name type="common">Japanese scallop</name>
    <name type="synonym">Patinopecten yessoensis</name>
    <dbReference type="NCBI Taxonomy" id="6573"/>
    <lineage>
        <taxon>Eukaryota</taxon>
        <taxon>Metazoa</taxon>
        <taxon>Spiralia</taxon>
        <taxon>Lophotrochozoa</taxon>
        <taxon>Mollusca</taxon>
        <taxon>Bivalvia</taxon>
        <taxon>Autobranchia</taxon>
        <taxon>Pteriomorphia</taxon>
        <taxon>Pectinida</taxon>
        <taxon>Pectinoidea</taxon>
        <taxon>Pectinidae</taxon>
        <taxon>Mizuhopecten</taxon>
    </lineage>
</organism>
<feature type="domain" description="RGS" evidence="2">
    <location>
        <begin position="129"/>
        <end position="252"/>
    </location>
</feature>
<feature type="region of interest" description="Disordered" evidence="1">
    <location>
        <begin position="646"/>
        <end position="671"/>
    </location>
</feature>
<keyword evidence="4" id="KW-1185">Reference proteome</keyword>
<dbReference type="InterPro" id="IPR016137">
    <property type="entry name" value="RGS"/>
</dbReference>
<gene>
    <name evidence="3" type="ORF">KP79_PYT14066</name>
</gene>
<proteinExistence type="predicted"/>
<dbReference type="OrthoDB" id="10013157at2759"/>
<protein>
    <submittedName>
        <fullName evidence="3">Regulator of G-protein signaling protein-like</fullName>
    </submittedName>
</protein>
<feature type="compositionally biased region" description="Basic and acidic residues" evidence="1">
    <location>
        <begin position="341"/>
        <end position="363"/>
    </location>
</feature>
<evidence type="ECO:0000259" key="2">
    <source>
        <dbReference type="PROSITE" id="PS50132"/>
    </source>
</evidence>
<evidence type="ECO:0000313" key="3">
    <source>
        <dbReference type="EMBL" id="OWF50105.1"/>
    </source>
</evidence>
<dbReference type="PANTHER" id="PTHR47079">
    <property type="entry name" value="REGULATOR OF G-PROTEIN SIGNALING PROTEIN-LIKE"/>
    <property type="match status" value="1"/>
</dbReference>
<dbReference type="Gene3D" id="1.10.167.10">
    <property type="entry name" value="Regulator of G-protein Signalling 4, domain 2"/>
    <property type="match status" value="4"/>
</dbReference>
<feature type="domain" description="RGS" evidence="2">
    <location>
        <begin position="1022"/>
        <end position="1109"/>
    </location>
</feature>
<feature type="domain" description="RGS" evidence="2">
    <location>
        <begin position="493"/>
        <end position="550"/>
    </location>
</feature>
<comment type="caution">
    <text evidence="3">The sequence shown here is derived from an EMBL/GenBank/DDBJ whole genome shotgun (WGS) entry which is preliminary data.</text>
</comment>
<feature type="compositionally biased region" description="Acidic residues" evidence="1">
    <location>
        <begin position="364"/>
        <end position="380"/>
    </location>
</feature>
<dbReference type="Proteomes" id="UP000242188">
    <property type="component" value="Unassembled WGS sequence"/>
</dbReference>
<dbReference type="SMART" id="SM00315">
    <property type="entry name" value="RGS"/>
    <property type="match status" value="1"/>
</dbReference>
<dbReference type="Pfam" id="PF00615">
    <property type="entry name" value="RGS"/>
    <property type="match status" value="1"/>
</dbReference>